<accession>A0ABR4FN23</accession>
<organism evidence="2 3">
    <name type="scientific">Aspergillus keveii</name>
    <dbReference type="NCBI Taxonomy" id="714993"/>
    <lineage>
        <taxon>Eukaryota</taxon>
        <taxon>Fungi</taxon>
        <taxon>Dikarya</taxon>
        <taxon>Ascomycota</taxon>
        <taxon>Pezizomycotina</taxon>
        <taxon>Eurotiomycetes</taxon>
        <taxon>Eurotiomycetidae</taxon>
        <taxon>Eurotiales</taxon>
        <taxon>Aspergillaceae</taxon>
        <taxon>Aspergillus</taxon>
        <taxon>Aspergillus subgen. Nidulantes</taxon>
    </lineage>
</organism>
<dbReference type="Proteomes" id="UP001610563">
    <property type="component" value="Unassembled WGS sequence"/>
</dbReference>
<dbReference type="SUPFAM" id="SSF54427">
    <property type="entry name" value="NTF2-like"/>
    <property type="match status" value="1"/>
</dbReference>
<evidence type="ECO:0000313" key="2">
    <source>
        <dbReference type="EMBL" id="KAL2784640.1"/>
    </source>
</evidence>
<gene>
    <name evidence="2" type="ORF">BJX66DRAFT_343832</name>
</gene>
<sequence length="196" mass="21719">MDTFLTESEIKSLLVRERYYRDTNQWEKLRSSYHPDASRTHIDITWFQGDIDGFVAGSRAMATGGTGALHSISPVEVHLNGDKAVTESTGTVAVRFDYEGRSFDSVTGTRFISKLERVSGQWKLLSLEAIYTRDAITPVLPGGGEVVLPVEGRESYKCLSWVLGLRGFKIKQDLPGVDDPASAARVMDEAMAWLSK</sequence>
<name>A0ABR4FN23_9EURO</name>
<protein>
    <recommendedName>
        <fullName evidence="1">SnoaL-like domain-containing protein</fullName>
    </recommendedName>
</protein>
<evidence type="ECO:0000259" key="1">
    <source>
        <dbReference type="Pfam" id="PF13577"/>
    </source>
</evidence>
<dbReference type="EMBL" id="JBFTWV010000172">
    <property type="protein sequence ID" value="KAL2784640.1"/>
    <property type="molecule type" value="Genomic_DNA"/>
</dbReference>
<dbReference type="InterPro" id="IPR037401">
    <property type="entry name" value="SnoaL-like"/>
</dbReference>
<feature type="domain" description="SnoaL-like" evidence="1">
    <location>
        <begin position="5"/>
        <end position="126"/>
    </location>
</feature>
<dbReference type="Pfam" id="PF13577">
    <property type="entry name" value="SnoaL_4"/>
    <property type="match status" value="1"/>
</dbReference>
<reference evidence="2 3" key="1">
    <citation type="submission" date="2024-07" db="EMBL/GenBank/DDBJ databases">
        <title>Section-level genome sequencing and comparative genomics of Aspergillus sections Usti and Cavernicolus.</title>
        <authorList>
            <consortium name="Lawrence Berkeley National Laboratory"/>
            <person name="Nybo J.L."/>
            <person name="Vesth T.C."/>
            <person name="Theobald S."/>
            <person name="Frisvad J.C."/>
            <person name="Larsen T.O."/>
            <person name="Kjaerboelling I."/>
            <person name="Rothschild-Mancinelli K."/>
            <person name="Lyhne E.K."/>
            <person name="Kogle M.E."/>
            <person name="Barry K."/>
            <person name="Clum A."/>
            <person name="Na H."/>
            <person name="Ledsgaard L."/>
            <person name="Lin J."/>
            <person name="Lipzen A."/>
            <person name="Kuo A."/>
            <person name="Riley R."/>
            <person name="Mondo S."/>
            <person name="Labutti K."/>
            <person name="Haridas S."/>
            <person name="Pangalinan J."/>
            <person name="Salamov A.A."/>
            <person name="Simmons B.A."/>
            <person name="Magnuson J.K."/>
            <person name="Chen J."/>
            <person name="Drula E."/>
            <person name="Henrissat B."/>
            <person name="Wiebenga A."/>
            <person name="Lubbers R.J."/>
            <person name="Gomes A.C."/>
            <person name="Makela M.R."/>
            <person name="Stajich J."/>
            <person name="Grigoriev I.V."/>
            <person name="Mortensen U.H."/>
            <person name="De Vries R.P."/>
            <person name="Baker S.E."/>
            <person name="Andersen M.R."/>
        </authorList>
    </citation>
    <scope>NUCLEOTIDE SEQUENCE [LARGE SCALE GENOMIC DNA]</scope>
    <source>
        <strain evidence="2 3">CBS 209.92</strain>
    </source>
</reference>
<evidence type="ECO:0000313" key="3">
    <source>
        <dbReference type="Proteomes" id="UP001610563"/>
    </source>
</evidence>
<comment type="caution">
    <text evidence="2">The sequence shown here is derived from an EMBL/GenBank/DDBJ whole genome shotgun (WGS) entry which is preliminary data.</text>
</comment>
<keyword evidence="3" id="KW-1185">Reference proteome</keyword>
<proteinExistence type="predicted"/>
<dbReference type="Gene3D" id="3.10.450.50">
    <property type="match status" value="1"/>
</dbReference>
<dbReference type="InterPro" id="IPR032710">
    <property type="entry name" value="NTF2-like_dom_sf"/>
</dbReference>